<proteinExistence type="predicted"/>
<dbReference type="EMBL" id="WHWB01033832">
    <property type="protein sequence ID" value="KAJ7416497.1"/>
    <property type="molecule type" value="Genomic_DNA"/>
</dbReference>
<name>A0ABQ9D7I5_9PASS</name>
<comment type="caution">
    <text evidence="1">The sequence shown here is derived from an EMBL/GenBank/DDBJ whole genome shotgun (WGS) entry which is preliminary data.</text>
</comment>
<evidence type="ECO:0000313" key="2">
    <source>
        <dbReference type="Proteomes" id="UP001145742"/>
    </source>
</evidence>
<organism evidence="1 2">
    <name type="scientific">Willisornis vidua</name>
    <name type="common">Xingu scale-backed antbird</name>
    <dbReference type="NCBI Taxonomy" id="1566151"/>
    <lineage>
        <taxon>Eukaryota</taxon>
        <taxon>Metazoa</taxon>
        <taxon>Chordata</taxon>
        <taxon>Craniata</taxon>
        <taxon>Vertebrata</taxon>
        <taxon>Euteleostomi</taxon>
        <taxon>Archelosauria</taxon>
        <taxon>Archosauria</taxon>
        <taxon>Dinosauria</taxon>
        <taxon>Saurischia</taxon>
        <taxon>Theropoda</taxon>
        <taxon>Coelurosauria</taxon>
        <taxon>Aves</taxon>
        <taxon>Neognathae</taxon>
        <taxon>Neoaves</taxon>
        <taxon>Telluraves</taxon>
        <taxon>Australaves</taxon>
        <taxon>Passeriformes</taxon>
        <taxon>Thamnophilidae</taxon>
        <taxon>Willisornis</taxon>
    </lineage>
</organism>
<evidence type="ECO:0000313" key="1">
    <source>
        <dbReference type="EMBL" id="KAJ7416497.1"/>
    </source>
</evidence>
<gene>
    <name evidence="1" type="ORF">WISP_70778</name>
</gene>
<dbReference type="Proteomes" id="UP001145742">
    <property type="component" value="Unassembled WGS sequence"/>
</dbReference>
<protein>
    <submittedName>
        <fullName evidence="1">Uncharacterized protein</fullName>
    </submittedName>
</protein>
<reference evidence="1" key="1">
    <citation type="submission" date="2019-10" db="EMBL/GenBank/DDBJ databases">
        <authorList>
            <person name="Soares A.E.R."/>
            <person name="Aleixo A."/>
            <person name="Schneider P."/>
            <person name="Miyaki C.Y."/>
            <person name="Schneider M.P."/>
            <person name="Mello C."/>
            <person name="Vasconcelos A.T.R."/>
        </authorList>
    </citation>
    <scope>NUCLEOTIDE SEQUENCE</scope>
    <source>
        <tissue evidence="1">Muscle</tissue>
    </source>
</reference>
<accession>A0ABQ9D7I5</accession>
<keyword evidence="2" id="KW-1185">Reference proteome</keyword>
<sequence length="127" mass="14787">MYILYTYWLVKLALLLVKFDKKKRFIPSMYLKFWAAHYKKDIEVLERVQGRGIEMVKGLEHKCYEEQLRELGVFSLEKRMLRETSASLYNSLKEGCGEEEFGLFSKQLLIGQGARPQAAPGDVQVGY</sequence>